<accession>A0A814A030</accession>
<sequence>MIDENPLLKINQENPKKTIYEYKYKVNVSKDAKKPYSNKFLINPSAIGFGIETGLDPYYKRIYGQHCKIDSDCDSSLGLLCQNDFCNCSSSTFYNTTKMLCVAKILNSIPCSNDNDCCCGQKCVLNNTYGSKLCSCPIDRWWNKLDSFCKKRSYFNESCSSISECWLGANLTCLNSKCACSDANLNFWNGTFCSQVESYFGSCKIPSGCNQTQGLVCNLTEQMFYKCVCPSYNYWDSSLKSCLPQKNNTQACSSTDQCRSGTSLYCDTSSTNTCKCPIDYYWSTNTCVKMVSYGSYCNASIQCNTNLLLSCVNSYCVCTASKFWDGTLCVVPITSGINCNNSYSCDASLGLSCDSTFKQCVCATTHYWTGSTCKIREINGTWCTQTLQCQTQNGLSCTTNRCFCPPFYYWSGTKCLLRQTVNTNCLNTYECQDYNGLRCINLPGRQTCECLTDYYWDGSSCVPKLTHGTLCTFDSECDNTKGLICGVTCKCPFSYYWSGSTCTAEKTHTQSCDYNYECKRNLNLLCIGTQCSCMPLMHWDGTKCVFKQTNGASCTSIPCQNYARLSCIANTCQCSSPEYWVTNKCQRPVGINQYCDGTTYKCQSGLECQGTGTGNYLCQCALTSYWNGASCVPLKGYRETCDGWEVPCDYSKQLKCLTTAESTSCYQGFAGKQCTCISTDYWDGTKCVDKKLNKISNTDTCQCRQDLGLERRAYDSTYTCYTNAETNFCACSSTTYWGGEKCIPKKTKGSYCVNSCECQENLGGSNM</sequence>
<gene>
    <name evidence="1" type="ORF">OXX778_LOCUS11631</name>
</gene>
<dbReference type="EMBL" id="CAJNOC010001993">
    <property type="protein sequence ID" value="CAF0905669.1"/>
    <property type="molecule type" value="Genomic_DNA"/>
</dbReference>
<dbReference type="PANTHER" id="PTHR39069">
    <property type="entry name" value="ECDYSONE-INDUCIBLE GENE E1, ISOFORM A"/>
    <property type="match status" value="1"/>
</dbReference>
<proteinExistence type="predicted"/>
<dbReference type="Proteomes" id="UP000663879">
    <property type="component" value="Unassembled WGS sequence"/>
</dbReference>
<evidence type="ECO:0008006" key="3">
    <source>
        <dbReference type="Google" id="ProtNLM"/>
    </source>
</evidence>
<dbReference type="AlphaFoldDB" id="A0A814A030"/>
<evidence type="ECO:0000313" key="2">
    <source>
        <dbReference type="Proteomes" id="UP000663879"/>
    </source>
</evidence>
<dbReference type="OrthoDB" id="10029438at2759"/>
<comment type="caution">
    <text evidence="1">The sequence shown here is derived from an EMBL/GenBank/DDBJ whole genome shotgun (WGS) entry which is preliminary data.</text>
</comment>
<name>A0A814A030_9BILA</name>
<evidence type="ECO:0000313" key="1">
    <source>
        <dbReference type="EMBL" id="CAF0905669.1"/>
    </source>
</evidence>
<reference evidence="1" key="1">
    <citation type="submission" date="2021-02" db="EMBL/GenBank/DDBJ databases">
        <authorList>
            <person name="Nowell W R."/>
        </authorList>
    </citation>
    <scope>NUCLEOTIDE SEQUENCE</scope>
    <source>
        <strain evidence="1">Ploen Becks lab</strain>
    </source>
</reference>
<protein>
    <recommendedName>
        <fullName evidence="3">EGF-like domain-containing protein</fullName>
    </recommendedName>
</protein>
<dbReference type="PANTHER" id="PTHR39069:SF8">
    <property type="entry name" value="FI17111P1"/>
    <property type="match status" value="1"/>
</dbReference>
<keyword evidence="2" id="KW-1185">Reference proteome</keyword>
<organism evidence="1 2">
    <name type="scientific">Brachionus calyciflorus</name>
    <dbReference type="NCBI Taxonomy" id="104777"/>
    <lineage>
        <taxon>Eukaryota</taxon>
        <taxon>Metazoa</taxon>
        <taxon>Spiralia</taxon>
        <taxon>Gnathifera</taxon>
        <taxon>Rotifera</taxon>
        <taxon>Eurotatoria</taxon>
        <taxon>Monogononta</taxon>
        <taxon>Pseudotrocha</taxon>
        <taxon>Ploima</taxon>
        <taxon>Brachionidae</taxon>
        <taxon>Brachionus</taxon>
    </lineage>
</organism>